<accession>A0ACC1HKD6</accession>
<comment type="caution">
    <text evidence="1">The sequence shown here is derived from an EMBL/GenBank/DDBJ whole genome shotgun (WGS) entry which is preliminary data.</text>
</comment>
<reference evidence="1" key="1">
    <citation type="submission" date="2022-06" db="EMBL/GenBank/DDBJ databases">
        <title>Phylogenomic reconstructions and comparative analyses of Kickxellomycotina fungi.</title>
        <authorList>
            <person name="Reynolds N.K."/>
            <person name="Stajich J.E."/>
            <person name="Barry K."/>
            <person name="Grigoriev I.V."/>
            <person name="Crous P."/>
            <person name="Smith M.E."/>
        </authorList>
    </citation>
    <scope>NUCLEOTIDE SEQUENCE</scope>
    <source>
        <strain evidence="1">RSA 2271</strain>
    </source>
</reference>
<name>A0ACC1HKD6_9FUNG</name>
<keyword evidence="2" id="KW-1185">Reference proteome</keyword>
<organism evidence="1 2">
    <name type="scientific">Spiromyces aspiralis</name>
    <dbReference type="NCBI Taxonomy" id="68401"/>
    <lineage>
        <taxon>Eukaryota</taxon>
        <taxon>Fungi</taxon>
        <taxon>Fungi incertae sedis</taxon>
        <taxon>Zoopagomycota</taxon>
        <taxon>Kickxellomycotina</taxon>
        <taxon>Kickxellomycetes</taxon>
        <taxon>Kickxellales</taxon>
        <taxon>Kickxellaceae</taxon>
        <taxon>Spiromyces</taxon>
    </lineage>
</organism>
<protein>
    <submittedName>
        <fullName evidence="1">Uncharacterized protein</fullName>
    </submittedName>
</protein>
<gene>
    <name evidence="1" type="ORF">EV182_007161</name>
</gene>
<dbReference type="EMBL" id="JAMZIH010003224">
    <property type="protein sequence ID" value="KAJ1676964.1"/>
    <property type="molecule type" value="Genomic_DNA"/>
</dbReference>
<dbReference type="Proteomes" id="UP001145114">
    <property type="component" value="Unassembled WGS sequence"/>
</dbReference>
<proteinExistence type="predicted"/>
<sequence length="183" mass="20319">DLTLYREIPASKVERVHKVQGPGRSRPDLAVVQMRSSRRVSARLVAKEKASVAANTVDSGQPVLELDPALLALEREENGDIWEPVCLTINEWEIFPDQLAGSPNTYQRRLHGKLINTIQPDVLRELKVSSNSSIDINNNDPASKHGLEDRLTPGTIGRSTDRKSKGSGVSRRQWSTASGRRVY</sequence>
<feature type="non-terminal residue" evidence="1">
    <location>
        <position position="1"/>
    </location>
</feature>
<evidence type="ECO:0000313" key="2">
    <source>
        <dbReference type="Proteomes" id="UP001145114"/>
    </source>
</evidence>
<evidence type="ECO:0000313" key="1">
    <source>
        <dbReference type="EMBL" id="KAJ1676964.1"/>
    </source>
</evidence>